<dbReference type="NCBIfam" id="TIGR00400">
    <property type="entry name" value="mgtE"/>
    <property type="match status" value="1"/>
</dbReference>
<evidence type="ECO:0000313" key="11">
    <source>
        <dbReference type="EMBL" id="MBA2132498.1"/>
    </source>
</evidence>
<evidence type="ECO:0000256" key="7">
    <source>
        <dbReference type="ARBA" id="ARBA00023136"/>
    </source>
</evidence>
<dbReference type="SUPFAM" id="SSF158791">
    <property type="entry name" value="MgtE N-terminal domain-like"/>
    <property type="match status" value="1"/>
</dbReference>
<sequence length="451" mass="50405">MAEVYTNLKKTVLTLIEEKSFQRLRDILITMPPADIAALFSELSEKSLPLVFRLLPKDLAAETFVEMDSDLQHHLIQGFSDAELQAVVNELYVDDAAALIEEMPANVVKRILRQADPETRRQINEILKYPEDSAGSIMTTEFVSLRAHMTVADAIKRIRQLGVDSETINACYVTDDGRRLIGVVSIRTLILANENDRIEKIMNRYVVSVRTTEDQETVAKMFAKYDLTVLPVVDGEGRLVGIVTVDDAIDVLQEETTEDFEKMAAITPTDRPYLKTSVLEIWKSRIPWLLVLMISATFTGLIISHFEDALKTYVLLTAYIPMLMDTGGNSGSQASVTVIRGLSLNELEFRDLFRIVWKEFQVAILAGATLAAINFVKLMFFDQVTLLVAFVICLTLFLTVCVAKLTGCIFPMLAQKAGFDPVVMASPFITTIVDALSLLIYFRIATMILGI</sequence>
<dbReference type="PANTHER" id="PTHR43773:SF1">
    <property type="entry name" value="MAGNESIUM TRANSPORTER MGTE"/>
    <property type="match status" value="1"/>
</dbReference>
<dbReference type="Pfam" id="PF03448">
    <property type="entry name" value="MgtE_N"/>
    <property type="match status" value="1"/>
</dbReference>
<reference evidence="11" key="1">
    <citation type="submission" date="2020-06" db="EMBL/GenBank/DDBJ databases">
        <title>Novel chitinolytic bacterium.</title>
        <authorList>
            <person name="Ungkulpasvich U."/>
            <person name="Kosugi A."/>
            <person name="Uke A."/>
        </authorList>
    </citation>
    <scope>NUCLEOTIDE SEQUENCE</scope>
    <source>
        <strain evidence="11">UUS1-1</strain>
    </source>
</reference>
<dbReference type="InterPro" id="IPR006669">
    <property type="entry name" value="MgtE_transporter"/>
</dbReference>
<evidence type="ECO:0000256" key="3">
    <source>
        <dbReference type="ARBA" id="ARBA00022448"/>
    </source>
</evidence>
<dbReference type="GO" id="GO:0046872">
    <property type="term" value="F:metal ion binding"/>
    <property type="evidence" value="ECO:0007669"/>
    <property type="project" value="UniProtKB-KW"/>
</dbReference>
<feature type="transmembrane region" description="Helical" evidence="9">
    <location>
        <begin position="360"/>
        <end position="380"/>
    </location>
</feature>
<keyword evidence="5 9" id="KW-0460">Magnesium</keyword>
<dbReference type="Proteomes" id="UP000657177">
    <property type="component" value="Unassembled WGS sequence"/>
</dbReference>
<dbReference type="SMART" id="SM00116">
    <property type="entry name" value="CBS"/>
    <property type="match status" value="2"/>
</dbReference>
<evidence type="ECO:0000256" key="1">
    <source>
        <dbReference type="ARBA" id="ARBA00004141"/>
    </source>
</evidence>
<dbReference type="Gene3D" id="1.10.357.20">
    <property type="entry name" value="SLC41 divalent cation transporters, integral membrane domain"/>
    <property type="match status" value="1"/>
</dbReference>
<keyword evidence="6 9" id="KW-1133">Transmembrane helix</keyword>
<evidence type="ECO:0000256" key="2">
    <source>
        <dbReference type="ARBA" id="ARBA00009749"/>
    </source>
</evidence>
<dbReference type="SUPFAM" id="SSF161093">
    <property type="entry name" value="MgtE membrane domain-like"/>
    <property type="match status" value="1"/>
</dbReference>
<dbReference type="Pfam" id="PF00571">
    <property type="entry name" value="CBS"/>
    <property type="match status" value="2"/>
</dbReference>
<dbReference type="InterPro" id="IPR006667">
    <property type="entry name" value="SLC41_membr_dom"/>
</dbReference>
<dbReference type="EMBL" id="JAAKDE010000004">
    <property type="protein sequence ID" value="MBA2132498.1"/>
    <property type="molecule type" value="Genomic_DNA"/>
</dbReference>
<dbReference type="SUPFAM" id="SSF54631">
    <property type="entry name" value="CBS-domain pair"/>
    <property type="match status" value="1"/>
</dbReference>
<comment type="caution">
    <text evidence="11">The sequence shown here is derived from an EMBL/GenBank/DDBJ whole genome shotgun (WGS) entry which is preliminary data.</text>
</comment>
<evidence type="ECO:0000256" key="8">
    <source>
        <dbReference type="PROSITE-ProRule" id="PRU00703"/>
    </source>
</evidence>
<organism evidence="11 12">
    <name type="scientific">Capillibacterium thermochitinicola</name>
    <dbReference type="NCBI Taxonomy" id="2699427"/>
    <lineage>
        <taxon>Bacteria</taxon>
        <taxon>Bacillati</taxon>
        <taxon>Bacillota</taxon>
        <taxon>Capillibacterium</taxon>
    </lineage>
</organism>
<dbReference type="Gene3D" id="3.10.580.10">
    <property type="entry name" value="CBS-domain"/>
    <property type="match status" value="1"/>
</dbReference>
<dbReference type="SMART" id="SM00924">
    <property type="entry name" value="MgtE_N"/>
    <property type="match status" value="1"/>
</dbReference>
<evidence type="ECO:0000256" key="6">
    <source>
        <dbReference type="ARBA" id="ARBA00022989"/>
    </source>
</evidence>
<name>A0A8J6LLW0_9FIRM</name>
<dbReference type="AlphaFoldDB" id="A0A8J6LLW0"/>
<keyword evidence="7 9" id="KW-0472">Membrane</keyword>
<dbReference type="Pfam" id="PF01769">
    <property type="entry name" value="MgtE"/>
    <property type="match status" value="1"/>
</dbReference>
<comment type="caution">
    <text evidence="9">Lacks conserved residue(s) required for the propagation of feature annotation.</text>
</comment>
<comment type="similarity">
    <text evidence="2 9">Belongs to the SLC41A transporter family.</text>
</comment>
<evidence type="ECO:0000313" key="12">
    <source>
        <dbReference type="Proteomes" id="UP000657177"/>
    </source>
</evidence>
<dbReference type="Gene3D" id="1.25.60.10">
    <property type="entry name" value="MgtE N-terminal domain-like"/>
    <property type="match status" value="1"/>
</dbReference>
<keyword evidence="9" id="KW-1003">Cell membrane</keyword>
<feature type="domain" description="CBS" evidence="10">
    <location>
        <begin position="138"/>
        <end position="200"/>
    </location>
</feature>
<comment type="subcellular location">
    <subcellularLocation>
        <location evidence="9">Cell membrane</location>
        <topology evidence="9">Multi-pass membrane protein</topology>
    </subcellularLocation>
    <subcellularLocation>
        <location evidence="1">Membrane</location>
        <topology evidence="1">Multi-pass membrane protein</topology>
    </subcellularLocation>
</comment>
<dbReference type="CDD" id="cd04606">
    <property type="entry name" value="CBS_pair_Mg_transporter"/>
    <property type="match status" value="1"/>
</dbReference>
<dbReference type="GO" id="GO:0005886">
    <property type="term" value="C:plasma membrane"/>
    <property type="evidence" value="ECO:0007669"/>
    <property type="project" value="UniProtKB-SubCell"/>
</dbReference>
<keyword evidence="3 9" id="KW-0813">Transport</keyword>
<feature type="transmembrane region" description="Helical" evidence="9">
    <location>
        <begin position="286"/>
        <end position="306"/>
    </location>
</feature>
<gene>
    <name evidence="11" type="primary">mgtE</name>
    <name evidence="11" type="ORF">G5B42_02920</name>
</gene>
<dbReference type="InterPro" id="IPR036739">
    <property type="entry name" value="SLC41_membr_dom_sf"/>
</dbReference>
<dbReference type="PANTHER" id="PTHR43773">
    <property type="entry name" value="MAGNESIUM TRANSPORTER MGTE"/>
    <property type="match status" value="1"/>
</dbReference>
<feature type="domain" description="CBS" evidence="10">
    <location>
        <begin position="202"/>
        <end position="258"/>
    </location>
</feature>
<proteinExistence type="inferred from homology"/>
<keyword evidence="12" id="KW-1185">Reference proteome</keyword>
<accession>A0A8J6LLW0</accession>
<keyword evidence="8" id="KW-0129">CBS domain</keyword>
<dbReference type="PROSITE" id="PS51371">
    <property type="entry name" value="CBS"/>
    <property type="match status" value="2"/>
</dbReference>
<evidence type="ECO:0000259" key="10">
    <source>
        <dbReference type="PROSITE" id="PS51371"/>
    </source>
</evidence>
<dbReference type="RefSeq" id="WP_181338942.1">
    <property type="nucleotide sequence ID" value="NZ_JAAKDE010000004.1"/>
</dbReference>
<dbReference type="InterPro" id="IPR038076">
    <property type="entry name" value="MgtE_N_sf"/>
</dbReference>
<evidence type="ECO:0000256" key="4">
    <source>
        <dbReference type="ARBA" id="ARBA00022692"/>
    </source>
</evidence>
<keyword evidence="4 9" id="KW-0812">Transmembrane</keyword>
<comment type="subunit">
    <text evidence="9">Homodimer.</text>
</comment>
<dbReference type="InterPro" id="IPR000644">
    <property type="entry name" value="CBS_dom"/>
</dbReference>
<comment type="function">
    <text evidence="9">Acts as a magnesium transporter.</text>
</comment>
<evidence type="ECO:0000256" key="5">
    <source>
        <dbReference type="ARBA" id="ARBA00022842"/>
    </source>
</evidence>
<dbReference type="InterPro" id="IPR006668">
    <property type="entry name" value="Mg_transptr_MgtE_intracell_dom"/>
</dbReference>
<feature type="transmembrane region" description="Helical" evidence="9">
    <location>
        <begin position="422"/>
        <end position="444"/>
    </location>
</feature>
<dbReference type="GO" id="GO:0015095">
    <property type="term" value="F:magnesium ion transmembrane transporter activity"/>
    <property type="evidence" value="ECO:0007669"/>
    <property type="project" value="UniProtKB-UniRule"/>
</dbReference>
<protein>
    <recommendedName>
        <fullName evidence="9">Magnesium transporter MgtE</fullName>
    </recommendedName>
</protein>
<keyword evidence="9" id="KW-0479">Metal-binding</keyword>
<dbReference type="InterPro" id="IPR046342">
    <property type="entry name" value="CBS_dom_sf"/>
</dbReference>
<evidence type="ECO:0000256" key="9">
    <source>
        <dbReference type="RuleBase" id="RU362011"/>
    </source>
</evidence>
<feature type="transmembrane region" description="Helical" evidence="9">
    <location>
        <begin position="386"/>
        <end position="410"/>
    </location>
</feature>